<accession>A0ABT3MQK6</accession>
<keyword evidence="2" id="KW-1185">Reference proteome</keyword>
<comment type="caution">
    <text evidence="1">The sequence shown here is derived from an EMBL/GenBank/DDBJ whole genome shotgun (WGS) entry which is preliminary data.</text>
</comment>
<dbReference type="RefSeq" id="WP_262566686.1">
    <property type="nucleotide sequence ID" value="NZ_JAPFCC010000001.1"/>
</dbReference>
<gene>
    <name evidence="1" type="ORF">NX722_03180</name>
</gene>
<reference evidence="1 2" key="1">
    <citation type="submission" date="2022-10" db="EMBL/GenBank/DDBJ databases">
        <title>High-quality genome sequences of two octocoral-associated bacteria, Endozoicomonas euniceicola EF212 and Endozoicomonas gorgoniicola PS125.</title>
        <authorList>
            <person name="Chiou Y.-J."/>
            <person name="Chen Y.-H."/>
        </authorList>
    </citation>
    <scope>NUCLEOTIDE SEQUENCE [LARGE SCALE GENOMIC DNA]</scope>
    <source>
        <strain evidence="1 2">PS125</strain>
    </source>
</reference>
<sequence>MGKKTSENWRTTICEVHLDIMEAEKLFESFRFVEKVESFKNYCKMVELCNELIVANGIQGKDVSNLLKIFYGDNLKIDGCYQPNLEKVYQKNFDGLLSACPKTLKPLKNTA</sequence>
<protein>
    <submittedName>
        <fullName evidence="1">Uncharacterized protein</fullName>
    </submittedName>
</protein>
<proteinExistence type="predicted"/>
<dbReference type="EMBL" id="JAPFCC010000001">
    <property type="protein sequence ID" value="MCW7551663.1"/>
    <property type="molecule type" value="Genomic_DNA"/>
</dbReference>
<organism evidence="1 2">
    <name type="scientific">Endozoicomonas gorgoniicola</name>
    <dbReference type="NCBI Taxonomy" id="1234144"/>
    <lineage>
        <taxon>Bacteria</taxon>
        <taxon>Pseudomonadati</taxon>
        <taxon>Pseudomonadota</taxon>
        <taxon>Gammaproteobacteria</taxon>
        <taxon>Oceanospirillales</taxon>
        <taxon>Endozoicomonadaceae</taxon>
        <taxon>Endozoicomonas</taxon>
    </lineage>
</organism>
<name>A0ABT3MQK6_9GAMM</name>
<evidence type="ECO:0000313" key="2">
    <source>
        <dbReference type="Proteomes" id="UP001209854"/>
    </source>
</evidence>
<dbReference type="Proteomes" id="UP001209854">
    <property type="component" value="Unassembled WGS sequence"/>
</dbReference>
<evidence type="ECO:0000313" key="1">
    <source>
        <dbReference type="EMBL" id="MCW7551663.1"/>
    </source>
</evidence>